<feature type="compositionally biased region" description="Basic and acidic residues" evidence="1">
    <location>
        <begin position="474"/>
        <end position="491"/>
    </location>
</feature>
<keyword evidence="4" id="KW-1185">Reference proteome</keyword>
<feature type="region of interest" description="Disordered" evidence="1">
    <location>
        <begin position="274"/>
        <end position="308"/>
    </location>
</feature>
<dbReference type="EMBL" id="ML978071">
    <property type="protein sequence ID" value="KAF2013237.1"/>
    <property type="molecule type" value="Genomic_DNA"/>
</dbReference>
<dbReference type="RefSeq" id="XP_033381576.1">
    <property type="nucleotide sequence ID" value="XM_033522201.1"/>
</dbReference>
<feature type="transmembrane region" description="Helical" evidence="2">
    <location>
        <begin position="696"/>
        <end position="721"/>
    </location>
</feature>
<organism evidence="3 4">
    <name type="scientific">Aaosphaeria arxii CBS 175.79</name>
    <dbReference type="NCBI Taxonomy" id="1450172"/>
    <lineage>
        <taxon>Eukaryota</taxon>
        <taxon>Fungi</taxon>
        <taxon>Dikarya</taxon>
        <taxon>Ascomycota</taxon>
        <taxon>Pezizomycotina</taxon>
        <taxon>Dothideomycetes</taxon>
        <taxon>Pleosporomycetidae</taxon>
        <taxon>Pleosporales</taxon>
        <taxon>Pleosporales incertae sedis</taxon>
        <taxon>Aaosphaeria</taxon>
    </lineage>
</organism>
<feature type="compositionally biased region" description="Polar residues" evidence="1">
    <location>
        <begin position="446"/>
        <end position="459"/>
    </location>
</feature>
<keyword evidence="2" id="KW-0472">Membrane</keyword>
<keyword evidence="2" id="KW-0812">Transmembrane</keyword>
<feature type="region of interest" description="Disordered" evidence="1">
    <location>
        <begin position="567"/>
        <end position="660"/>
    </location>
</feature>
<dbReference type="Proteomes" id="UP000799778">
    <property type="component" value="Unassembled WGS sequence"/>
</dbReference>
<evidence type="ECO:0008006" key="5">
    <source>
        <dbReference type="Google" id="ProtNLM"/>
    </source>
</evidence>
<dbReference type="OrthoDB" id="10259622at2759"/>
<feature type="compositionally biased region" description="Low complexity" evidence="1">
    <location>
        <begin position="568"/>
        <end position="577"/>
    </location>
</feature>
<evidence type="ECO:0000256" key="1">
    <source>
        <dbReference type="SAM" id="MobiDB-lite"/>
    </source>
</evidence>
<feature type="compositionally biased region" description="Low complexity" evidence="1">
    <location>
        <begin position="730"/>
        <end position="745"/>
    </location>
</feature>
<feature type="region of interest" description="Disordered" evidence="1">
    <location>
        <begin position="438"/>
        <end position="498"/>
    </location>
</feature>
<gene>
    <name evidence="3" type="ORF">BU24DRAFT_232886</name>
</gene>
<keyword evidence="2" id="KW-1133">Transmembrane helix</keyword>
<dbReference type="GeneID" id="54279598"/>
<dbReference type="AlphaFoldDB" id="A0A6A5XK93"/>
<feature type="compositionally biased region" description="Polar residues" evidence="1">
    <location>
        <begin position="274"/>
        <end position="283"/>
    </location>
</feature>
<evidence type="ECO:0000313" key="3">
    <source>
        <dbReference type="EMBL" id="KAF2013237.1"/>
    </source>
</evidence>
<evidence type="ECO:0000256" key="2">
    <source>
        <dbReference type="SAM" id="Phobius"/>
    </source>
</evidence>
<protein>
    <recommendedName>
        <fullName evidence="5">Glycoprotease family protein</fullName>
    </recommendedName>
</protein>
<accession>A0A6A5XK93</accession>
<feature type="region of interest" description="Disordered" evidence="1">
    <location>
        <begin position="730"/>
        <end position="755"/>
    </location>
</feature>
<evidence type="ECO:0000313" key="4">
    <source>
        <dbReference type="Proteomes" id="UP000799778"/>
    </source>
</evidence>
<feature type="compositionally biased region" description="Pro residues" evidence="1">
    <location>
        <begin position="585"/>
        <end position="601"/>
    </location>
</feature>
<reference evidence="3" key="1">
    <citation type="journal article" date="2020" name="Stud. Mycol.">
        <title>101 Dothideomycetes genomes: a test case for predicting lifestyles and emergence of pathogens.</title>
        <authorList>
            <person name="Haridas S."/>
            <person name="Albert R."/>
            <person name="Binder M."/>
            <person name="Bloem J."/>
            <person name="Labutti K."/>
            <person name="Salamov A."/>
            <person name="Andreopoulos B."/>
            <person name="Baker S."/>
            <person name="Barry K."/>
            <person name="Bills G."/>
            <person name="Bluhm B."/>
            <person name="Cannon C."/>
            <person name="Castanera R."/>
            <person name="Culley D."/>
            <person name="Daum C."/>
            <person name="Ezra D."/>
            <person name="Gonzalez J."/>
            <person name="Henrissat B."/>
            <person name="Kuo A."/>
            <person name="Liang C."/>
            <person name="Lipzen A."/>
            <person name="Lutzoni F."/>
            <person name="Magnuson J."/>
            <person name="Mondo S."/>
            <person name="Nolan M."/>
            <person name="Ohm R."/>
            <person name="Pangilinan J."/>
            <person name="Park H.-J."/>
            <person name="Ramirez L."/>
            <person name="Alfaro M."/>
            <person name="Sun H."/>
            <person name="Tritt A."/>
            <person name="Yoshinaga Y."/>
            <person name="Zwiers L.-H."/>
            <person name="Turgeon B."/>
            <person name="Goodwin S."/>
            <person name="Spatafora J."/>
            <person name="Crous P."/>
            <person name="Grigoriev I."/>
        </authorList>
    </citation>
    <scope>NUCLEOTIDE SEQUENCE</scope>
    <source>
        <strain evidence="3">CBS 175.79</strain>
    </source>
</reference>
<name>A0A6A5XK93_9PLEO</name>
<feature type="compositionally biased region" description="Polar residues" evidence="1">
    <location>
        <begin position="633"/>
        <end position="648"/>
    </location>
</feature>
<sequence length="1124" mass="123076">MSNAYAGSFGQTHTDAYHESQPYNNNTYAQSDTTTLENVRYEGDAQIAARRAMSKRNSRSYSARVARVKSWKKKERLMGKPAKPTIDTSFTRHKGMVPRQMYPQESHVVSRGSSVSKHNFLGLGRSSTRMRGLGIMKGTPQPEVPREDVAHKDIEHKGVEALAPAEQTWTEISPSDRPIPIGISIPSDSIADFSPYQSTRLRSASDATLVTPSIIVTPAAAMKSVWSPDTESEYTPSVYSRATFNPSTMSNVPPVPAIPADVSKSAVWKPGNDASQMNGQQFPSRPRHDTLDSAGTAFEDDESPVRPKERITSTATVFEEDEIPLRSKEMRSHALSIDTASVVPTPRRSQGWWNFITTPFEFTRANSTWTQNGRHADQTPDIPMMPQQMNRAVDSPSTPSTYIWSATEKSPSDDGRSLNMTIALSTALANQYSNEKSSFGDVGNNKGLSDSFQPTNQTRANERAFNASEPVKTSGDEDRQQQSKAIAHDDTNVTSPLSAMSASPVIGTAAIGTVLNARQIQEPPQQYQAFPPPPPITIHIEMHDRTREGGVETSNANSQRTIAPAFESSNSNASSNAPTQTITYFPPPPPARSPQHTPPPQIYGMVGTQRSSPAPISQPPPEFLPPPRVAYSAHNTSDNHNSRSSTPVSEDVKLKKQKPKKHRKVFNLMEWLPWKKRADSDKDPKAEKKSNRRRKLCLGCCCCIIILILLAIIIPIIVVVVGRNSNHNNNNNNNNNGNGNGNSDNAPEAAPLQPGQWMNLTGYPPIPTGISTISQPEAVDAEKGCVATSTIWSCAIPKDDQKTDSRNKPDQPNLKIEITFENGTVRDPSKTLPARRAVNPVSAGALVRSRFLNSRAEASAVPAPPSTADYNFLGNTTDANQQPFEGEETPFFVTLLNPDSQKAQSRRLALRADSDPASNITSGIPDPSLDPDGTAAAANLFPTASHQPLRLFNRGKPDEHYGYFVYYDRSIFLKDISRNFTNGGNPADVDGGSRKDAATLRCTWSQTRFLVQIWTRSQASKPLLRSGSGESTDPLIRPGTFPYPVTVMLDRHGGRADKKMVYCYKMEKDGTIVNKEENKSFVLEDRRFGGTLVNPARGISQNVQGPVDGGTGGCACKWQNWSTA</sequence>
<feature type="compositionally biased region" description="Pro residues" evidence="1">
    <location>
        <begin position="616"/>
        <end position="628"/>
    </location>
</feature>
<proteinExistence type="predicted"/>